<dbReference type="Gene3D" id="1.10.3380.10">
    <property type="entry name" value="Sec63 N-terminal domain-like domain"/>
    <property type="match status" value="1"/>
</dbReference>
<dbReference type="SUPFAM" id="SSF46565">
    <property type="entry name" value="Chaperone J-domain"/>
    <property type="match status" value="1"/>
</dbReference>
<feature type="compositionally biased region" description="Basic and acidic residues" evidence="9">
    <location>
        <begin position="500"/>
        <end position="516"/>
    </location>
</feature>
<evidence type="ECO:0000256" key="5">
    <source>
        <dbReference type="ARBA" id="ARBA00022927"/>
    </source>
</evidence>
<dbReference type="PANTHER" id="PTHR24075:SF0">
    <property type="entry name" value="TRANSLOCATION PROTEIN SEC63 HOMOLOG"/>
    <property type="match status" value="1"/>
</dbReference>
<keyword evidence="7 10" id="KW-0472">Membrane</keyword>
<dbReference type="GO" id="GO:0006614">
    <property type="term" value="P:SRP-dependent cotranslational protein targeting to membrane"/>
    <property type="evidence" value="ECO:0007669"/>
    <property type="project" value="TreeGrafter"/>
</dbReference>
<keyword evidence="8" id="KW-0143">Chaperone</keyword>
<dbReference type="FunCoup" id="A0A316YVS2">
    <property type="interactions" value="519"/>
</dbReference>
<dbReference type="Gene3D" id="1.10.287.110">
    <property type="entry name" value="DnaJ domain"/>
    <property type="match status" value="1"/>
</dbReference>
<accession>A0A316YVS2</accession>
<dbReference type="GO" id="GO:0006620">
    <property type="term" value="P:post-translational protein targeting to endoplasmic reticulum membrane"/>
    <property type="evidence" value="ECO:0007669"/>
    <property type="project" value="TreeGrafter"/>
</dbReference>
<dbReference type="GO" id="GO:0031207">
    <property type="term" value="C:Sec62/Sec63 complex"/>
    <property type="evidence" value="ECO:0007669"/>
    <property type="project" value="TreeGrafter"/>
</dbReference>
<dbReference type="FunFam" id="1.10.287.110:FF:000039">
    <property type="entry name" value="Protein translocation complex component (Npl1)"/>
    <property type="match status" value="1"/>
</dbReference>
<evidence type="ECO:0000256" key="1">
    <source>
        <dbReference type="ARBA" id="ARBA00004477"/>
    </source>
</evidence>
<feature type="transmembrane region" description="Helical" evidence="10">
    <location>
        <begin position="15"/>
        <end position="35"/>
    </location>
</feature>
<keyword evidence="2" id="KW-0813">Transport</keyword>
<dbReference type="EMBL" id="KZ819634">
    <property type="protein sequence ID" value="PWN92758.1"/>
    <property type="molecule type" value="Genomic_DNA"/>
</dbReference>
<keyword evidence="6 10" id="KW-1133">Transmembrane helix</keyword>
<proteinExistence type="predicted"/>
<dbReference type="InterPro" id="IPR004179">
    <property type="entry name" value="Sec63-dom"/>
</dbReference>
<dbReference type="GO" id="GO:0008320">
    <property type="term" value="F:protein transmembrane transporter activity"/>
    <property type="evidence" value="ECO:0007669"/>
    <property type="project" value="TreeGrafter"/>
</dbReference>
<feature type="compositionally biased region" description="Acidic residues" evidence="9">
    <location>
        <begin position="667"/>
        <end position="688"/>
    </location>
</feature>
<evidence type="ECO:0000256" key="8">
    <source>
        <dbReference type="ARBA" id="ARBA00023186"/>
    </source>
</evidence>
<keyword evidence="4" id="KW-0256">Endoplasmic reticulum</keyword>
<dbReference type="InterPro" id="IPR035892">
    <property type="entry name" value="C2_domain_sf"/>
</dbReference>
<comment type="subcellular location">
    <subcellularLocation>
        <location evidence="1">Endoplasmic reticulum membrane</location>
        <topology evidence="1">Multi-pass membrane protein</topology>
    </subcellularLocation>
</comment>
<dbReference type="Pfam" id="PF02889">
    <property type="entry name" value="Sec63"/>
    <property type="match status" value="1"/>
</dbReference>
<feature type="compositionally biased region" description="Basic and acidic residues" evidence="9">
    <location>
        <begin position="656"/>
        <end position="666"/>
    </location>
</feature>
<feature type="domain" description="J" evidence="11">
    <location>
        <begin position="106"/>
        <end position="176"/>
    </location>
</feature>
<dbReference type="Pfam" id="PF00226">
    <property type="entry name" value="DnaJ"/>
    <property type="match status" value="1"/>
</dbReference>
<name>A0A316YVS2_9BASI</name>
<evidence type="ECO:0000256" key="6">
    <source>
        <dbReference type="ARBA" id="ARBA00022989"/>
    </source>
</evidence>
<feature type="non-terminal residue" evidence="12">
    <location>
        <position position="688"/>
    </location>
</feature>
<gene>
    <name evidence="12" type="ORF">FA10DRAFT_235909</name>
</gene>
<feature type="region of interest" description="Disordered" evidence="9">
    <location>
        <begin position="496"/>
        <end position="516"/>
    </location>
</feature>
<dbReference type="InParanoid" id="A0A316YVS2"/>
<dbReference type="RefSeq" id="XP_025379956.1">
    <property type="nucleotide sequence ID" value="XM_025519050.1"/>
</dbReference>
<evidence type="ECO:0000256" key="9">
    <source>
        <dbReference type="SAM" id="MobiDB-lite"/>
    </source>
</evidence>
<keyword evidence="3 10" id="KW-0812">Transmembrane</keyword>
<evidence type="ECO:0000256" key="4">
    <source>
        <dbReference type="ARBA" id="ARBA00022824"/>
    </source>
</evidence>
<evidence type="ECO:0000313" key="12">
    <source>
        <dbReference type="EMBL" id="PWN92758.1"/>
    </source>
</evidence>
<feature type="region of interest" description="Disordered" evidence="9">
    <location>
        <begin position="629"/>
        <end position="688"/>
    </location>
</feature>
<reference evidence="12 13" key="1">
    <citation type="journal article" date="2018" name="Mol. Biol. Evol.">
        <title>Broad Genomic Sampling Reveals a Smut Pathogenic Ancestry of the Fungal Clade Ustilaginomycotina.</title>
        <authorList>
            <person name="Kijpornyongpan T."/>
            <person name="Mondo S.J."/>
            <person name="Barry K."/>
            <person name="Sandor L."/>
            <person name="Lee J."/>
            <person name="Lipzen A."/>
            <person name="Pangilinan J."/>
            <person name="LaButti K."/>
            <person name="Hainaut M."/>
            <person name="Henrissat B."/>
            <person name="Grigoriev I.V."/>
            <person name="Spatafora J.W."/>
            <person name="Aime M.C."/>
        </authorList>
    </citation>
    <scope>NUCLEOTIDE SEQUENCE [LARGE SCALE GENOMIC DNA]</scope>
    <source>
        <strain evidence="12 13">MCA 4198</strain>
    </source>
</reference>
<keyword evidence="13" id="KW-1185">Reference proteome</keyword>
<feature type="compositionally biased region" description="Acidic residues" evidence="9">
    <location>
        <begin position="629"/>
        <end position="647"/>
    </location>
</feature>
<dbReference type="InterPro" id="IPR001623">
    <property type="entry name" value="DnaJ_domain"/>
</dbReference>
<dbReference type="Gene3D" id="2.60.40.150">
    <property type="entry name" value="C2 domain"/>
    <property type="match status" value="1"/>
</dbReference>
<evidence type="ECO:0000256" key="7">
    <source>
        <dbReference type="ARBA" id="ARBA00023136"/>
    </source>
</evidence>
<evidence type="ECO:0000313" key="13">
    <source>
        <dbReference type="Proteomes" id="UP000245768"/>
    </source>
</evidence>
<feature type="transmembrane region" description="Helical" evidence="10">
    <location>
        <begin position="201"/>
        <end position="224"/>
    </location>
</feature>
<dbReference type="InterPro" id="IPR014756">
    <property type="entry name" value="Ig_E-set"/>
</dbReference>
<dbReference type="SUPFAM" id="SSF158702">
    <property type="entry name" value="Sec63 N-terminal domain-like"/>
    <property type="match status" value="1"/>
</dbReference>
<dbReference type="GO" id="GO:0003723">
    <property type="term" value="F:RNA binding"/>
    <property type="evidence" value="ECO:0007669"/>
    <property type="project" value="TreeGrafter"/>
</dbReference>
<protein>
    <recommendedName>
        <fullName evidence="11">J domain-containing protein</fullName>
    </recommendedName>
</protein>
<dbReference type="SMART" id="SM00271">
    <property type="entry name" value="DnaJ"/>
    <property type="match status" value="1"/>
</dbReference>
<evidence type="ECO:0000256" key="10">
    <source>
        <dbReference type="SAM" id="Phobius"/>
    </source>
</evidence>
<dbReference type="PRINTS" id="PR00625">
    <property type="entry name" value="JDOMAIN"/>
</dbReference>
<evidence type="ECO:0000256" key="2">
    <source>
        <dbReference type="ARBA" id="ARBA00022448"/>
    </source>
</evidence>
<dbReference type="CDD" id="cd06257">
    <property type="entry name" value="DnaJ"/>
    <property type="match status" value="1"/>
</dbReference>
<dbReference type="STRING" id="215250.A0A316YVS2"/>
<sequence length="688" mass="77249">MAAGQYKYDSEGAQFLTFLLTFLLLALLPLTYSLFGSSSAKRGGKHGDFDAKGQKVDEIKRIHRRSLFNPRLSKRVLFVLLGWGAVGYLAHRIANTVSTSSHAVYDPFEILGLAAGATEKEIKKHYKKLSVKFHPDKIQLAENQTKEEVESQFIDLTKAYKALTDETIRKNFELYGHPDGRQEMSMGIALPEWVIESQNNIWVLGAYGLVFGLGLPYLVARWWYGSRSRTKDGLINATAQSFFQHLREDTPPARILALVAISEELQDPVLNKRGQGPREKELQRLEAEVRKTLKGFGERWQLIEKFRTESIRKTLILLYAYLFRIETDNKSLTRDRYVIGAKAEKLLNGMLQIALAHNWLDLTILLMDMLQCIVQAVPPSPEHRPVSELLQLPHLTSDMANAIVASDDKLGPLGLQGFWNMSDAHRRKALNGLDDRKYQEAIKTLGQFPRIELVDAFFKVTGEKIVTTGAIVQVVIKIRTLPFQRDGTLLFEGVRPGSDTARRDGESDVRPSGEDDIETKLEHLIGRGDRNGGSDSEGKQAVGFARAPYFVEDRKPSWWVMLGDLKQSRIIVQPTKVTDVGPDKIRTYSVQFQAPPQAGMYTFVAMIKSDSYLGSEAQMSVKLKIEDPSALEESDIEDDISEPDEDTLAGQMAMMRGDKVKTARSGDDDDESGTDDDEEGEDEESESD</sequence>
<dbReference type="GeneID" id="37040966"/>
<dbReference type="OrthoDB" id="1734229at2759"/>
<dbReference type="SMART" id="SM00973">
    <property type="entry name" value="Sec63"/>
    <property type="match status" value="1"/>
</dbReference>
<dbReference type="AlphaFoldDB" id="A0A316YVS2"/>
<evidence type="ECO:0000259" key="11">
    <source>
        <dbReference type="PROSITE" id="PS50076"/>
    </source>
</evidence>
<dbReference type="PANTHER" id="PTHR24075">
    <property type="entry name" value="SEC63 DOMAIN-CONTAINING"/>
    <property type="match status" value="1"/>
</dbReference>
<evidence type="ECO:0000256" key="3">
    <source>
        <dbReference type="ARBA" id="ARBA00022692"/>
    </source>
</evidence>
<dbReference type="PROSITE" id="PS50076">
    <property type="entry name" value="DNAJ_2"/>
    <property type="match status" value="1"/>
</dbReference>
<dbReference type="InterPro" id="IPR036869">
    <property type="entry name" value="J_dom_sf"/>
</dbReference>
<keyword evidence="5" id="KW-0653">Protein transport</keyword>
<dbReference type="Proteomes" id="UP000245768">
    <property type="component" value="Unassembled WGS sequence"/>
</dbReference>
<dbReference type="SUPFAM" id="SSF81296">
    <property type="entry name" value="E set domains"/>
    <property type="match status" value="1"/>
</dbReference>
<organism evidence="12 13">
    <name type="scientific">Acaromyces ingoldii</name>
    <dbReference type="NCBI Taxonomy" id="215250"/>
    <lineage>
        <taxon>Eukaryota</taxon>
        <taxon>Fungi</taxon>
        <taxon>Dikarya</taxon>
        <taxon>Basidiomycota</taxon>
        <taxon>Ustilaginomycotina</taxon>
        <taxon>Exobasidiomycetes</taxon>
        <taxon>Exobasidiales</taxon>
        <taxon>Cryptobasidiaceae</taxon>
        <taxon>Acaromyces</taxon>
    </lineage>
</organism>